<proteinExistence type="predicted"/>
<evidence type="ECO:0000256" key="2">
    <source>
        <dbReference type="SAM" id="MobiDB-lite"/>
    </source>
</evidence>
<feature type="compositionally biased region" description="Low complexity" evidence="2">
    <location>
        <begin position="508"/>
        <end position="519"/>
    </location>
</feature>
<dbReference type="AlphaFoldDB" id="A0A0G4GVY0"/>
<evidence type="ECO:0000259" key="4">
    <source>
        <dbReference type="PROSITE" id="PS50222"/>
    </source>
</evidence>
<feature type="compositionally biased region" description="Basic and acidic residues" evidence="2">
    <location>
        <begin position="407"/>
        <end position="420"/>
    </location>
</feature>
<feature type="compositionally biased region" description="Polar residues" evidence="2">
    <location>
        <begin position="651"/>
        <end position="660"/>
    </location>
</feature>
<dbReference type="PROSITE" id="PS00018">
    <property type="entry name" value="EF_HAND_1"/>
    <property type="match status" value="1"/>
</dbReference>
<feature type="region of interest" description="Disordered" evidence="2">
    <location>
        <begin position="357"/>
        <end position="545"/>
    </location>
</feature>
<feature type="compositionally biased region" description="Polar residues" evidence="2">
    <location>
        <begin position="629"/>
        <end position="638"/>
    </location>
</feature>
<gene>
    <name evidence="5" type="ORF">Cvel_23622</name>
</gene>
<feature type="signal peptide" evidence="3">
    <location>
        <begin position="1"/>
        <end position="19"/>
    </location>
</feature>
<feature type="compositionally biased region" description="Low complexity" evidence="2">
    <location>
        <begin position="186"/>
        <end position="196"/>
    </location>
</feature>
<organism evidence="5">
    <name type="scientific">Chromera velia CCMP2878</name>
    <dbReference type="NCBI Taxonomy" id="1169474"/>
    <lineage>
        <taxon>Eukaryota</taxon>
        <taxon>Sar</taxon>
        <taxon>Alveolata</taxon>
        <taxon>Colpodellida</taxon>
        <taxon>Chromeraceae</taxon>
        <taxon>Chromera</taxon>
    </lineage>
</organism>
<dbReference type="Pfam" id="PF13202">
    <property type="entry name" value="EF-hand_5"/>
    <property type="match status" value="1"/>
</dbReference>
<dbReference type="SUPFAM" id="SSF47473">
    <property type="entry name" value="EF-hand"/>
    <property type="match status" value="1"/>
</dbReference>
<keyword evidence="1" id="KW-0106">Calcium</keyword>
<reference evidence="5" key="1">
    <citation type="submission" date="2014-11" db="EMBL/GenBank/DDBJ databases">
        <authorList>
            <person name="Otto D Thomas"/>
            <person name="Naeem Raeece"/>
        </authorList>
    </citation>
    <scope>NUCLEOTIDE SEQUENCE</scope>
</reference>
<evidence type="ECO:0000256" key="1">
    <source>
        <dbReference type="ARBA" id="ARBA00022837"/>
    </source>
</evidence>
<feature type="region of interest" description="Disordered" evidence="2">
    <location>
        <begin position="736"/>
        <end position="774"/>
    </location>
</feature>
<feature type="region of interest" description="Disordered" evidence="2">
    <location>
        <begin position="186"/>
        <end position="276"/>
    </location>
</feature>
<feature type="chain" id="PRO_5005190735" description="EF-hand domain-containing protein" evidence="3">
    <location>
        <begin position="20"/>
        <end position="774"/>
    </location>
</feature>
<feature type="compositionally biased region" description="Polar residues" evidence="2">
    <location>
        <begin position="668"/>
        <end position="682"/>
    </location>
</feature>
<keyword evidence="3" id="KW-0732">Signal</keyword>
<feature type="compositionally biased region" description="Polar residues" evidence="2">
    <location>
        <begin position="745"/>
        <end position="757"/>
    </location>
</feature>
<feature type="compositionally biased region" description="Basic and acidic residues" evidence="2">
    <location>
        <begin position="225"/>
        <end position="236"/>
    </location>
</feature>
<dbReference type="VEuPathDB" id="CryptoDB:Cvel_23622"/>
<dbReference type="EMBL" id="CDMZ01001607">
    <property type="protein sequence ID" value="CEM35114.1"/>
    <property type="molecule type" value="Genomic_DNA"/>
</dbReference>
<dbReference type="PROSITE" id="PS50222">
    <property type="entry name" value="EF_HAND_2"/>
    <property type="match status" value="1"/>
</dbReference>
<name>A0A0G4GVY0_9ALVE</name>
<sequence length="774" mass="80896">MLLTACAISAVALLRGAAALGHSKYQKALEQSDLEYAFGNFDKGQCASELSELDLKMSDDELKHEAYMKCADLVNPSGYHVCSFAADRVLWYAEEKKKGVLPEELLTPEKFCQHIDNTFSCAKMAYKVLKSDFLGDSAFGLCFRERKDAKFCNTFHNVIKETADSDDIDFLSACLKAHEPVVAGLKAPEAAPAEKPFGVEEPKPKPKEAGGFGSGGASGGPPPPKPKEEKPKEPEPPKGPIIIRPKHGEPPEGPPMSGSVAGNLEGSNFDKTPANVPDNEAARIARQMMAGKFAKNSHEAHIGIDADDDGFVDKKEFLEGARGLGYDTAGLGDVFESVDVDSDGKLSKGEWKKAVEIWKKKDASKKESGEWSIFGAGEGEEGEKSGGTGTKKEKEAPPPPPPNGEANGKKYAEKYGKQAGHEAGASTGSEIGKKMGGDVGGPAGEKGAYDAIKAAEPSDVDTEAEAKKVAEDAAKTHGAAAAHGALGSDEPPSGAIVSKLGTHPETVPAAALPASGASANSVSSTKEKEKGKKALPGQTAPSYSKVDALGDSWVHYLNARPDPLALSKKQQAADQQHQAEARKKASPVHTVTDRDAVMHIPIPVSAPASFHASTPAEVQIHHEDPPASQPDTPSSDVSSPLPGFQWDSLMNKLSGTTNQDAEAAAAATPQTPVFTKPSSRSSVAMPFLSVTPSETGTRFVGEAHPGPLPSQTAGAPSADDAAIASLDAYLSRHAAKPGAAAALPQTGSRTEVRQGTRSAPPATSGMSKFLASKI</sequence>
<accession>A0A0G4GVY0</accession>
<feature type="compositionally biased region" description="Basic and acidic residues" evidence="2">
    <location>
        <begin position="197"/>
        <end position="208"/>
    </location>
</feature>
<dbReference type="InterPro" id="IPR011992">
    <property type="entry name" value="EF-hand-dom_pair"/>
</dbReference>
<feature type="compositionally biased region" description="Basic and acidic residues" evidence="2">
    <location>
        <begin position="357"/>
        <end position="369"/>
    </location>
</feature>
<feature type="compositionally biased region" description="Gly residues" evidence="2">
    <location>
        <begin position="210"/>
        <end position="219"/>
    </location>
</feature>
<dbReference type="InterPro" id="IPR018247">
    <property type="entry name" value="EF_Hand_1_Ca_BS"/>
</dbReference>
<feature type="region of interest" description="Disordered" evidence="2">
    <location>
        <begin position="565"/>
        <end position="593"/>
    </location>
</feature>
<dbReference type="Gene3D" id="1.10.238.10">
    <property type="entry name" value="EF-hand"/>
    <property type="match status" value="1"/>
</dbReference>
<feature type="region of interest" description="Disordered" evidence="2">
    <location>
        <begin position="607"/>
        <end position="682"/>
    </location>
</feature>
<dbReference type="CDD" id="cd00051">
    <property type="entry name" value="EFh"/>
    <property type="match status" value="1"/>
</dbReference>
<dbReference type="GO" id="GO:0005509">
    <property type="term" value="F:calcium ion binding"/>
    <property type="evidence" value="ECO:0007669"/>
    <property type="project" value="InterPro"/>
</dbReference>
<evidence type="ECO:0000256" key="3">
    <source>
        <dbReference type="SAM" id="SignalP"/>
    </source>
</evidence>
<dbReference type="InterPro" id="IPR002048">
    <property type="entry name" value="EF_hand_dom"/>
</dbReference>
<protein>
    <recommendedName>
        <fullName evidence="4">EF-hand domain-containing protein</fullName>
    </recommendedName>
</protein>
<feature type="compositionally biased region" description="Low complexity" evidence="2">
    <location>
        <begin position="476"/>
        <end position="485"/>
    </location>
</feature>
<feature type="compositionally biased region" description="Basic and acidic residues" evidence="2">
    <location>
        <begin position="464"/>
        <end position="475"/>
    </location>
</feature>
<feature type="domain" description="EF-hand" evidence="4">
    <location>
        <begin position="326"/>
        <end position="361"/>
    </location>
</feature>
<evidence type="ECO:0000313" key="5">
    <source>
        <dbReference type="EMBL" id="CEM35114.1"/>
    </source>
</evidence>